<feature type="transmembrane region" description="Helical" evidence="1">
    <location>
        <begin position="222"/>
        <end position="241"/>
    </location>
</feature>
<feature type="transmembrane region" description="Helical" evidence="1">
    <location>
        <begin position="188"/>
        <end position="210"/>
    </location>
</feature>
<gene>
    <name evidence="2" type="ORF">BGE01nite_12270</name>
</gene>
<feature type="transmembrane region" description="Helical" evidence="1">
    <location>
        <begin position="50"/>
        <end position="69"/>
    </location>
</feature>
<keyword evidence="1" id="KW-0472">Membrane</keyword>
<protein>
    <submittedName>
        <fullName evidence="2">Uncharacterized protein</fullName>
    </submittedName>
</protein>
<dbReference type="Proteomes" id="UP000321577">
    <property type="component" value="Unassembled WGS sequence"/>
</dbReference>
<feature type="transmembrane region" description="Helical" evidence="1">
    <location>
        <begin position="20"/>
        <end position="38"/>
    </location>
</feature>
<keyword evidence="1" id="KW-1133">Transmembrane helix</keyword>
<feature type="transmembrane region" description="Helical" evidence="1">
    <location>
        <begin position="90"/>
        <end position="112"/>
    </location>
</feature>
<accession>A0A512M5E0</accession>
<organism evidence="2 3">
    <name type="scientific">Brevifollis gellanilyticus</name>
    <dbReference type="NCBI Taxonomy" id="748831"/>
    <lineage>
        <taxon>Bacteria</taxon>
        <taxon>Pseudomonadati</taxon>
        <taxon>Verrucomicrobiota</taxon>
        <taxon>Verrucomicrobiia</taxon>
        <taxon>Verrucomicrobiales</taxon>
        <taxon>Verrucomicrobiaceae</taxon>
    </lineage>
</organism>
<keyword evidence="1" id="KW-0812">Transmembrane</keyword>
<proteinExistence type="predicted"/>
<keyword evidence="3" id="KW-1185">Reference proteome</keyword>
<evidence type="ECO:0000256" key="1">
    <source>
        <dbReference type="SAM" id="Phobius"/>
    </source>
</evidence>
<feature type="transmembrane region" description="Helical" evidence="1">
    <location>
        <begin position="156"/>
        <end position="176"/>
    </location>
</feature>
<feature type="transmembrane region" description="Helical" evidence="1">
    <location>
        <begin position="132"/>
        <end position="149"/>
    </location>
</feature>
<sequence length="852" mass="96474">MNLILHHFQKEFRYLRARWFGFLALLVLDLAVNLEWLFPLTAGYVDPVWLGWIPRVLLLAGLSLLISCPEDSPGSDRSFISTRPLSWKQYWLAKGLLWLVLVVLPAVLQGTLYLLLSGSPWQDVLRGTFERGFMVVALSAWLLPASVLWRRGERWWVIISVAGIVFLFSWIMNVIVMTHPVAEWLWPLSWRAFATGWLLFSLLTALLAWWHLRAPQTLRRRFILAAVFGCLSLAGARHAPWGGAGARPADPAWVRKNAPQAKVSLDLDGTNFGGFERESGRRFWAKADIKTGQPSVNAALRQLGSKVTQEGKTFGSHVPVTHETMISAQTLDMHLHGADTVLRDFFPPGTLFVIGGERNFQWQVMSDNEVRLATFEVPFPDPAKPLQIKSDYALDWFQREVAINLPLVEGSGGRCDSHSWRVTRVFRPAEGNHKPGDAALGSLSVSLHVESRNHWDARPATLVLLHSPQRRMAWLQPLEQVVTAYRGGHTGVMRHTVDLQWQGVFNHADGESTGVEASQLRLILLRNQYLGSSDWSWQSPDIRLADYPSPYAPSRLESAQALYAGREQKAFQERLATLTVPTADSPEPVARRYLYDLLATATATYVAYKPAAFDDITKAFAPLGEHHLPLLLDLQSGLWPGWSNRPPRTVLDKYLTSEHREAVIDRVMTNETLASVVMRKGWTEDAKRLRPKLLSMPSLPRGTENLLLAWGDEASIQKLFQQMPRNPHDDMIEQMGGMPAYQERVKAIIMQQYEQSVPLMAENFIDTSSWVTHACNMGSREALDLCLRWQALRAEPEGERASTPYPNMLNAEGKELWDRNVDVVTNAVRVRHLKADQFDYLPEKRAWKLRQP</sequence>
<dbReference type="RefSeq" id="WP_146849490.1">
    <property type="nucleotide sequence ID" value="NZ_BKAG01000006.1"/>
</dbReference>
<reference evidence="2 3" key="1">
    <citation type="submission" date="2019-07" db="EMBL/GenBank/DDBJ databases">
        <title>Whole genome shotgun sequence of Brevifollis gellanilyticus NBRC 108608.</title>
        <authorList>
            <person name="Hosoyama A."/>
            <person name="Uohara A."/>
            <person name="Ohji S."/>
            <person name="Ichikawa N."/>
        </authorList>
    </citation>
    <scope>NUCLEOTIDE SEQUENCE [LARGE SCALE GENOMIC DNA]</scope>
    <source>
        <strain evidence="2 3">NBRC 108608</strain>
    </source>
</reference>
<dbReference type="OrthoDB" id="9836638at2"/>
<name>A0A512M5E0_9BACT</name>
<evidence type="ECO:0000313" key="3">
    <source>
        <dbReference type="Proteomes" id="UP000321577"/>
    </source>
</evidence>
<comment type="caution">
    <text evidence="2">The sequence shown here is derived from an EMBL/GenBank/DDBJ whole genome shotgun (WGS) entry which is preliminary data.</text>
</comment>
<dbReference type="EMBL" id="BKAG01000006">
    <property type="protein sequence ID" value="GEP41936.1"/>
    <property type="molecule type" value="Genomic_DNA"/>
</dbReference>
<dbReference type="AlphaFoldDB" id="A0A512M5E0"/>
<evidence type="ECO:0000313" key="2">
    <source>
        <dbReference type="EMBL" id="GEP41936.1"/>
    </source>
</evidence>